<gene>
    <name evidence="2" type="ORF">AAIA72_15280</name>
</gene>
<proteinExistence type="predicted"/>
<dbReference type="PROSITE" id="PS50883">
    <property type="entry name" value="EAL"/>
    <property type="match status" value="1"/>
</dbReference>
<dbReference type="InterPro" id="IPR035919">
    <property type="entry name" value="EAL_sf"/>
</dbReference>
<evidence type="ECO:0000259" key="1">
    <source>
        <dbReference type="PROSITE" id="PS50883"/>
    </source>
</evidence>
<dbReference type="CDD" id="cd01948">
    <property type="entry name" value="EAL"/>
    <property type="match status" value="1"/>
</dbReference>
<dbReference type="Pfam" id="PF00563">
    <property type="entry name" value="EAL"/>
    <property type="match status" value="1"/>
</dbReference>
<sequence length="323" mass="36044">MTALLNEVLGEPVPIGTDRVSVRAVAGFVSVTARESAATSLIAAAKSAADDAARQEKRVVAGHLDDQVQARRERVLAEVARIHDKLDNERLLLRCQKIIPLKADTALGPQYEILLSIHDSQGQLIPAVDFVRAAEQYNRMQDVDRWVVGRVLDWMVANRSRIESLGGISINLSGHSLNDEVLLEYIFEKLTHFDCPLDKITFEITEASAITQLADVVDFINELHEYGAHFCLGNFGTGVSSVQFLKQLPVDMIKIDGSFIRDLHTDKNDQLMVRSMTEMAHFLGKEVVAPHVEHREVVTTLKMLGVDYAQGFHIERPRQLDTL</sequence>
<organism evidence="2">
    <name type="scientific">Thermohahella caldifontis</name>
    <dbReference type="NCBI Taxonomy" id="3142973"/>
    <lineage>
        <taxon>Bacteria</taxon>
        <taxon>Pseudomonadati</taxon>
        <taxon>Pseudomonadota</taxon>
        <taxon>Gammaproteobacteria</taxon>
        <taxon>Oceanospirillales</taxon>
        <taxon>Hahellaceae</taxon>
        <taxon>Thermohahella</taxon>
    </lineage>
</organism>
<protein>
    <submittedName>
        <fullName evidence="2">EAL domain-containing protein</fullName>
    </submittedName>
</protein>
<dbReference type="AlphaFoldDB" id="A0AB39UWD0"/>
<dbReference type="SUPFAM" id="SSF141868">
    <property type="entry name" value="EAL domain-like"/>
    <property type="match status" value="1"/>
</dbReference>
<evidence type="ECO:0000313" key="2">
    <source>
        <dbReference type="EMBL" id="XDT72140.1"/>
    </source>
</evidence>
<name>A0AB39UWD0_9GAMM</name>
<dbReference type="EMBL" id="CP154858">
    <property type="protein sequence ID" value="XDT72140.1"/>
    <property type="molecule type" value="Genomic_DNA"/>
</dbReference>
<dbReference type="KEGG" id="tcd:AAIA72_15280"/>
<dbReference type="InterPro" id="IPR001633">
    <property type="entry name" value="EAL_dom"/>
</dbReference>
<reference evidence="2" key="1">
    <citation type="submission" date="2024-05" db="EMBL/GenBank/DDBJ databases">
        <title>Genome sequencing of novel strain.</title>
        <authorList>
            <person name="Ganbat D."/>
            <person name="Ganbat S."/>
            <person name="Lee S.-J."/>
        </authorList>
    </citation>
    <scope>NUCLEOTIDE SEQUENCE</scope>
    <source>
        <strain evidence="2">SMD15-11</strain>
    </source>
</reference>
<dbReference type="PANTHER" id="PTHR33121:SF23">
    <property type="entry name" value="CYCLIC DI-GMP PHOSPHODIESTERASE PDEB"/>
    <property type="match status" value="1"/>
</dbReference>
<feature type="domain" description="EAL" evidence="1">
    <location>
        <begin position="75"/>
        <end position="323"/>
    </location>
</feature>
<dbReference type="RefSeq" id="WP_369601154.1">
    <property type="nucleotide sequence ID" value="NZ_CP154858.1"/>
</dbReference>
<dbReference type="PANTHER" id="PTHR33121">
    <property type="entry name" value="CYCLIC DI-GMP PHOSPHODIESTERASE PDEF"/>
    <property type="match status" value="1"/>
</dbReference>
<dbReference type="SMART" id="SM00052">
    <property type="entry name" value="EAL"/>
    <property type="match status" value="1"/>
</dbReference>
<dbReference type="InterPro" id="IPR050706">
    <property type="entry name" value="Cyclic-di-GMP_PDE-like"/>
</dbReference>
<dbReference type="GO" id="GO:0071111">
    <property type="term" value="F:cyclic-guanylate-specific phosphodiesterase activity"/>
    <property type="evidence" value="ECO:0007669"/>
    <property type="project" value="InterPro"/>
</dbReference>
<accession>A0AB39UWD0</accession>
<dbReference type="Gene3D" id="3.20.20.450">
    <property type="entry name" value="EAL domain"/>
    <property type="match status" value="1"/>
</dbReference>